<dbReference type="InterPro" id="IPR003593">
    <property type="entry name" value="AAA+_ATPase"/>
</dbReference>
<dbReference type="Proteomes" id="UP000297951">
    <property type="component" value="Unassembled WGS sequence"/>
</dbReference>
<dbReference type="RefSeq" id="WP_135011104.1">
    <property type="nucleotide sequence ID" value="NZ_JADGLK010000002.1"/>
</dbReference>
<dbReference type="SUPFAM" id="SSF54211">
    <property type="entry name" value="Ribosomal protein S5 domain 2-like"/>
    <property type="match status" value="1"/>
</dbReference>
<dbReference type="GO" id="GO:0005524">
    <property type="term" value="F:ATP binding"/>
    <property type="evidence" value="ECO:0007669"/>
    <property type="project" value="UniProtKB-KW"/>
</dbReference>
<dbReference type="OrthoDB" id="9813147at2"/>
<protein>
    <submittedName>
        <fullName evidence="3">ATP-binding protein</fullName>
    </submittedName>
</protein>
<dbReference type="EMBL" id="SPQC01000002">
    <property type="protein sequence ID" value="TFU24149.1"/>
    <property type="molecule type" value="Genomic_DNA"/>
</dbReference>
<dbReference type="CDD" id="cd00009">
    <property type="entry name" value="AAA"/>
    <property type="match status" value="1"/>
</dbReference>
<keyword evidence="3" id="KW-0067">ATP-binding</keyword>
<proteinExistence type="inferred from homology"/>
<dbReference type="InterPro" id="IPR000523">
    <property type="entry name" value="Mg_chelatse_chII-like_cat_dom"/>
</dbReference>
<dbReference type="InterPro" id="IPR020568">
    <property type="entry name" value="Ribosomal_Su5_D2-typ_SF"/>
</dbReference>
<dbReference type="InterPro" id="IPR045006">
    <property type="entry name" value="CHLI-like"/>
</dbReference>
<dbReference type="SUPFAM" id="SSF52540">
    <property type="entry name" value="P-loop containing nucleoside triphosphate hydrolases"/>
    <property type="match status" value="1"/>
</dbReference>
<dbReference type="Gene3D" id="3.40.50.300">
    <property type="entry name" value="P-loop containing nucleotide triphosphate hydrolases"/>
    <property type="match status" value="1"/>
</dbReference>
<gene>
    <name evidence="3" type="ORF">E4U03_00805</name>
</gene>
<reference evidence="3 4" key="1">
    <citation type="submission" date="2019-03" db="EMBL/GenBank/DDBJ databases">
        <title>Diversity of the mouse oral microbiome.</title>
        <authorList>
            <person name="Joseph S."/>
            <person name="Aduse-Opoku J."/>
            <person name="Curtis M."/>
            <person name="Wade W."/>
            <person name="Hashim A."/>
        </authorList>
    </citation>
    <scope>NUCLEOTIDE SEQUENCE [LARGE SCALE GENOMIC DNA]</scope>
    <source>
        <strain evidence="4">irhom_31</strain>
    </source>
</reference>
<comment type="caution">
    <text evidence="3">The sequence shown here is derived from an EMBL/GenBank/DDBJ whole genome shotgun (WGS) entry which is preliminary data.</text>
</comment>
<evidence type="ECO:0000313" key="3">
    <source>
        <dbReference type="EMBL" id="TFU24149.1"/>
    </source>
</evidence>
<dbReference type="Pfam" id="PF13335">
    <property type="entry name" value="Mg_chelatase_C"/>
    <property type="match status" value="1"/>
</dbReference>
<dbReference type="PANTHER" id="PTHR32039:SF7">
    <property type="entry name" value="COMPETENCE PROTEIN COMM"/>
    <property type="match status" value="1"/>
</dbReference>
<dbReference type="InterPro" id="IPR014721">
    <property type="entry name" value="Ribsml_uS5_D2-typ_fold_subgr"/>
</dbReference>
<sequence length="516" mass="54335">MAFARTYSVALVGVTGYLVEVEADISSALPGFVLLGLPDSSLNEAKDRVRSASKNSGLPLPPQKLTINLTPPTLPKRGSAFDVAMLVAAQQAAGQLGSSGRMVFLGEVGLDGSVRQVPGVLPAVKAARDAGHERVVVPEGNAQEAALIEGVEVTGVSCLAEVFELLGCPEPEKLKRPAQVGIQKTVAEPNSPQQSADMADVAGQAEGRLALEIAAAGGHHLLLTGPPGSGKTMLAERLPGILPPLTPQEALDVTAVHSLCRSGEPLTELMTRPPFEAPHHTASAPAIMGGGAGLPKPGCISKAHRGVLFLDEAPEFKRSVLDSLRQPLESGEVIISRSAASARYPARFQLVLAANPCPCGYNVGRGLDCTCTSRERRSYFSRLSGPLLDRIDLHISVPKVTAAGLATSGTNESSEEIRYRVSQARKAQAERLTPLGVTTNAETNGKILRGPLKLSAQLTSSLSTALDHGTLTARGYDRVLRTAWTLADLDGSTSPSRDHLDLALYFRNHATESYQT</sequence>
<feature type="domain" description="AAA+ ATPase" evidence="2">
    <location>
        <begin position="217"/>
        <end position="401"/>
    </location>
</feature>
<dbReference type="Pfam" id="PF01078">
    <property type="entry name" value="Mg_chelatase"/>
    <property type="match status" value="1"/>
</dbReference>
<dbReference type="InterPro" id="IPR004482">
    <property type="entry name" value="Mg_chelat-rel"/>
</dbReference>
<dbReference type="STRING" id="85336.A7979_01390"/>
<keyword evidence="3" id="KW-0547">Nucleotide-binding</keyword>
<evidence type="ECO:0000259" key="2">
    <source>
        <dbReference type="SMART" id="SM00382"/>
    </source>
</evidence>
<dbReference type="Pfam" id="PF13541">
    <property type="entry name" value="ChlI"/>
    <property type="match status" value="1"/>
</dbReference>
<dbReference type="SMART" id="SM00382">
    <property type="entry name" value="AAA"/>
    <property type="match status" value="1"/>
</dbReference>
<comment type="similarity">
    <text evidence="1">Belongs to the Mg-chelatase subunits D/I family. ComM subfamily.</text>
</comment>
<evidence type="ECO:0000313" key="4">
    <source>
        <dbReference type="Proteomes" id="UP000297951"/>
    </source>
</evidence>
<organism evidence="3 4">
    <name type="scientific">Rothia nasimurium</name>
    <dbReference type="NCBI Taxonomy" id="85336"/>
    <lineage>
        <taxon>Bacteria</taxon>
        <taxon>Bacillati</taxon>
        <taxon>Actinomycetota</taxon>
        <taxon>Actinomycetes</taxon>
        <taxon>Micrococcales</taxon>
        <taxon>Micrococcaceae</taxon>
        <taxon>Rothia</taxon>
    </lineage>
</organism>
<dbReference type="InterPro" id="IPR027417">
    <property type="entry name" value="P-loop_NTPase"/>
</dbReference>
<dbReference type="AlphaFoldDB" id="A0A4Y9F955"/>
<name>A0A4Y9F955_9MICC</name>
<dbReference type="PANTHER" id="PTHR32039">
    <property type="entry name" value="MAGNESIUM-CHELATASE SUBUNIT CHLI"/>
    <property type="match status" value="1"/>
</dbReference>
<evidence type="ECO:0000256" key="1">
    <source>
        <dbReference type="ARBA" id="ARBA00006354"/>
    </source>
</evidence>
<dbReference type="InterPro" id="IPR025158">
    <property type="entry name" value="Mg_chelat-rel_C"/>
</dbReference>
<dbReference type="Gene3D" id="3.30.230.10">
    <property type="match status" value="1"/>
</dbReference>
<accession>A0A4Y9F955</accession>
<dbReference type="NCBIfam" id="TIGR00368">
    <property type="entry name" value="YifB family Mg chelatase-like AAA ATPase"/>
    <property type="match status" value="1"/>
</dbReference>